<dbReference type="GeneID" id="36623084"/>
<dbReference type="AlphaFoldDB" id="A0A2T4ALW2"/>
<reference evidence="2 3" key="1">
    <citation type="submission" date="2016-07" db="EMBL/GenBank/DDBJ databases">
        <title>Multiple horizontal gene transfer events from other fungi enriched the ability of initially mycotrophic Trichoderma (Ascomycota) to feed on dead plant biomass.</title>
        <authorList>
            <consortium name="DOE Joint Genome Institute"/>
            <person name="Aerts A."/>
            <person name="Atanasova L."/>
            <person name="Chenthamara K."/>
            <person name="Zhang J."/>
            <person name="Grujic M."/>
            <person name="Henrissat B."/>
            <person name="Kuo A."/>
            <person name="Salamov A."/>
            <person name="Lipzen A."/>
            <person name="Labutti K."/>
            <person name="Barry K."/>
            <person name="Miao Y."/>
            <person name="Rahimi M.J."/>
            <person name="Shen Q."/>
            <person name="Grigoriev I.V."/>
            <person name="Kubicek C.P."/>
            <person name="Druzhinina I.S."/>
        </authorList>
    </citation>
    <scope>NUCLEOTIDE SEQUENCE [LARGE SCALE GENOMIC DNA]</scope>
    <source>
        <strain evidence="2 3">CBS 226.95</strain>
    </source>
</reference>
<dbReference type="RefSeq" id="XP_024777726.1">
    <property type="nucleotide sequence ID" value="XM_024914519.1"/>
</dbReference>
<name>A0A2T4ALW2_TRIHA</name>
<dbReference type="EMBL" id="KZ679677">
    <property type="protein sequence ID" value="PTB58049.1"/>
    <property type="molecule type" value="Genomic_DNA"/>
</dbReference>
<gene>
    <name evidence="2" type="ORF">M431DRAFT_356442</name>
</gene>
<evidence type="ECO:0000256" key="1">
    <source>
        <dbReference type="SAM" id="MobiDB-lite"/>
    </source>
</evidence>
<dbReference type="Proteomes" id="UP000241690">
    <property type="component" value="Unassembled WGS sequence"/>
</dbReference>
<feature type="region of interest" description="Disordered" evidence="1">
    <location>
        <begin position="85"/>
        <end position="120"/>
    </location>
</feature>
<proteinExistence type="predicted"/>
<accession>A0A2T4ALW2</accession>
<evidence type="ECO:0000313" key="3">
    <source>
        <dbReference type="Proteomes" id="UP000241690"/>
    </source>
</evidence>
<sequence>MSAETVAFPSFKYLYSDFCHRRNCRPSSARLHAAVSLAKRPRATFCDWLDTGFCSEAADRHDRRILTIHPPVRRPVRADHMHSCQAPTNGVTAPGPGRYAARKDGSPSRRAPSGPIASFEMGREGTLTRGISLCVWVAMKRMVHYEMDIIDKYLRAPNFKSSARLWMLNPGQEPVPPSQ</sequence>
<evidence type="ECO:0000313" key="2">
    <source>
        <dbReference type="EMBL" id="PTB58049.1"/>
    </source>
</evidence>
<organism evidence="2 3">
    <name type="scientific">Trichoderma harzianum CBS 226.95</name>
    <dbReference type="NCBI Taxonomy" id="983964"/>
    <lineage>
        <taxon>Eukaryota</taxon>
        <taxon>Fungi</taxon>
        <taxon>Dikarya</taxon>
        <taxon>Ascomycota</taxon>
        <taxon>Pezizomycotina</taxon>
        <taxon>Sordariomycetes</taxon>
        <taxon>Hypocreomycetidae</taxon>
        <taxon>Hypocreales</taxon>
        <taxon>Hypocreaceae</taxon>
        <taxon>Trichoderma</taxon>
    </lineage>
</organism>
<keyword evidence="3" id="KW-1185">Reference proteome</keyword>
<protein>
    <submittedName>
        <fullName evidence="2">Uncharacterized protein</fullName>
    </submittedName>
</protein>